<dbReference type="GO" id="GO:0047804">
    <property type="term" value="F:cysteine-S-conjugate beta-lyase activity"/>
    <property type="evidence" value="ECO:0007669"/>
    <property type="project" value="UniProtKB-EC"/>
</dbReference>
<evidence type="ECO:0000256" key="4">
    <source>
        <dbReference type="ARBA" id="ARBA00023239"/>
    </source>
</evidence>
<comment type="caution">
    <text evidence="11">The sequence shown here is derived from an EMBL/GenBank/DDBJ whole genome shotgun (WGS) entry which is preliminary data.</text>
</comment>
<dbReference type="InterPro" id="IPR000277">
    <property type="entry name" value="Cys/Met-Metab_PyrdxlP-dep_enz"/>
</dbReference>
<evidence type="ECO:0000313" key="11">
    <source>
        <dbReference type="EMBL" id="KIX11114.1"/>
    </source>
</evidence>
<evidence type="ECO:0000256" key="9">
    <source>
        <dbReference type="RuleBase" id="RU362118"/>
    </source>
</evidence>
<dbReference type="SUPFAM" id="SSF53383">
    <property type="entry name" value="PLP-dependent transferases"/>
    <property type="match status" value="1"/>
</dbReference>
<feature type="modified residue" description="N6-(pyridoxal phosphate)lysine" evidence="8">
    <location>
        <position position="204"/>
    </location>
</feature>
<dbReference type="PIRSF" id="PIRSF001434">
    <property type="entry name" value="CGS"/>
    <property type="match status" value="1"/>
</dbReference>
<keyword evidence="3 8" id="KW-0663">Pyridoxal phosphate</keyword>
<evidence type="ECO:0000256" key="7">
    <source>
        <dbReference type="ARBA" id="ARBA00047625"/>
    </source>
</evidence>
<dbReference type="STRING" id="1429043.X474_25730"/>
<dbReference type="InterPro" id="IPR015424">
    <property type="entry name" value="PyrdxlP-dep_Trfase"/>
</dbReference>
<dbReference type="InterPro" id="IPR006233">
    <property type="entry name" value="Cys_b_lyase_bac"/>
</dbReference>
<proteinExistence type="inferred from homology"/>
<dbReference type="Pfam" id="PF01053">
    <property type="entry name" value="Cys_Met_Meta_PP"/>
    <property type="match status" value="1"/>
</dbReference>
<evidence type="ECO:0000256" key="5">
    <source>
        <dbReference type="ARBA" id="ARBA00046315"/>
    </source>
</evidence>
<comment type="similarity">
    <text evidence="2 9">Belongs to the trans-sulfuration enzymes family.</text>
</comment>
<comment type="catalytic activity">
    <reaction evidence="7">
        <text>an S-substituted L-cysteine + H2O = a thiol + pyruvate + NH4(+)</text>
        <dbReference type="Rhea" id="RHEA:18121"/>
        <dbReference type="ChEBI" id="CHEBI:15361"/>
        <dbReference type="ChEBI" id="CHEBI:15377"/>
        <dbReference type="ChEBI" id="CHEBI:28938"/>
        <dbReference type="ChEBI" id="CHEBI:29256"/>
        <dbReference type="ChEBI" id="CHEBI:58717"/>
        <dbReference type="EC" id="4.4.1.13"/>
    </reaction>
</comment>
<comment type="cofactor">
    <cofactor evidence="1 9">
        <name>pyridoxal 5'-phosphate</name>
        <dbReference type="ChEBI" id="CHEBI:597326"/>
    </cofactor>
</comment>
<dbReference type="EMBL" id="AZAC01000067">
    <property type="protein sequence ID" value="KIX11114.1"/>
    <property type="molecule type" value="Genomic_DNA"/>
</dbReference>
<protein>
    <submittedName>
        <fullName evidence="11">Cystathionine beta-lyase</fullName>
    </submittedName>
</protein>
<evidence type="ECO:0000256" key="1">
    <source>
        <dbReference type="ARBA" id="ARBA00001933"/>
    </source>
</evidence>
<dbReference type="FunFam" id="3.40.640.10:FF:000046">
    <property type="entry name" value="Cystathionine gamma-lyase"/>
    <property type="match status" value="1"/>
</dbReference>
<dbReference type="Proteomes" id="UP000032233">
    <property type="component" value="Unassembled WGS sequence"/>
</dbReference>
<dbReference type="Gene3D" id="3.90.1150.10">
    <property type="entry name" value="Aspartate Aminotransferase, domain 1"/>
    <property type="match status" value="1"/>
</dbReference>
<evidence type="ECO:0000256" key="3">
    <source>
        <dbReference type="ARBA" id="ARBA00022898"/>
    </source>
</evidence>
<dbReference type="PANTHER" id="PTHR43500:SF1">
    <property type="entry name" value="CYSTATHIONINE BETA-LYASE-RELATED"/>
    <property type="match status" value="1"/>
</dbReference>
<dbReference type="GO" id="GO:0019346">
    <property type="term" value="P:transsulfuration"/>
    <property type="evidence" value="ECO:0007669"/>
    <property type="project" value="InterPro"/>
</dbReference>
<dbReference type="CDD" id="cd00614">
    <property type="entry name" value="CGS_like"/>
    <property type="match status" value="1"/>
</dbReference>
<reference evidence="11 12" key="1">
    <citation type="submission" date="2013-11" db="EMBL/GenBank/DDBJ databases">
        <title>Metagenomic analysis of a methanogenic consortium involved in long chain n-alkane degradation.</title>
        <authorList>
            <person name="Davidova I.A."/>
            <person name="Callaghan A.V."/>
            <person name="Wawrik B."/>
            <person name="Pruitt S."/>
            <person name="Marks C."/>
            <person name="Duncan K.E."/>
            <person name="Suflita J.M."/>
        </authorList>
    </citation>
    <scope>NUCLEOTIDE SEQUENCE [LARGE SCALE GENOMIC DNA]</scope>
    <source>
        <strain evidence="11 12">SPR</strain>
    </source>
</reference>
<dbReference type="AlphaFoldDB" id="A0A0D2IYL8"/>
<dbReference type="PANTHER" id="PTHR43500">
    <property type="entry name" value="CYSTATHIONINE BETA-LYASE-RELATED"/>
    <property type="match status" value="1"/>
</dbReference>
<dbReference type="InParanoid" id="A0A0D2IYL8"/>
<dbReference type="GO" id="GO:0030170">
    <property type="term" value="F:pyridoxal phosphate binding"/>
    <property type="evidence" value="ECO:0007669"/>
    <property type="project" value="InterPro"/>
</dbReference>
<dbReference type="GO" id="GO:0019450">
    <property type="term" value="P:L-cysteine catabolic process to pyruvate"/>
    <property type="evidence" value="ECO:0007669"/>
    <property type="project" value="TreeGrafter"/>
</dbReference>
<organism evidence="11 12">
    <name type="scientific">Dethiosulfatarculus sandiegensis</name>
    <dbReference type="NCBI Taxonomy" id="1429043"/>
    <lineage>
        <taxon>Bacteria</taxon>
        <taxon>Pseudomonadati</taxon>
        <taxon>Thermodesulfobacteriota</taxon>
        <taxon>Desulfarculia</taxon>
        <taxon>Desulfarculales</taxon>
        <taxon>Desulfarculaceae</taxon>
        <taxon>Dethiosulfatarculus</taxon>
    </lineage>
</organism>
<comment type="catalytic activity">
    <reaction evidence="6">
        <text>L,L-cystathionine + H2O = L-homocysteine + pyruvate + NH4(+)</text>
        <dbReference type="Rhea" id="RHEA:13965"/>
        <dbReference type="ChEBI" id="CHEBI:15361"/>
        <dbReference type="ChEBI" id="CHEBI:15377"/>
        <dbReference type="ChEBI" id="CHEBI:28938"/>
        <dbReference type="ChEBI" id="CHEBI:58161"/>
        <dbReference type="ChEBI" id="CHEBI:58199"/>
    </reaction>
</comment>
<dbReference type="Gene3D" id="3.40.640.10">
    <property type="entry name" value="Type I PLP-dependent aspartate aminotransferase-like (Major domain)"/>
    <property type="match status" value="1"/>
</dbReference>
<evidence type="ECO:0000256" key="10">
    <source>
        <dbReference type="SAM" id="MobiDB-lite"/>
    </source>
</evidence>
<dbReference type="PATRIC" id="fig|1429043.3.peg.5436"/>
<dbReference type="OrthoDB" id="9805807at2"/>
<dbReference type="RefSeq" id="WP_044352361.1">
    <property type="nucleotide sequence ID" value="NZ_AZAC01000067.1"/>
</dbReference>
<feature type="compositionally biased region" description="Basic and acidic residues" evidence="10">
    <location>
        <begin position="1"/>
        <end position="18"/>
    </location>
</feature>
<evidence type="ECO:0000256" key="6">
    <source>
        <dbReference type="ARBA" id="ARBA00047517"/>
    </source>
</evidence>
<dbReference type="InterPro" id="IPR015421">
    <property type="entry name" value="PyrdxlP-dep_Trfase_major"/>
</dbReference>
<dbReference type="FunCoup" id="A0A0D2IYL8">
    <property type="interactions" value="127"/>
</dbReference>
<dbReference type="PROSITE" id="PS00868">
    <property type="entry name" value="CYS_MET_METAB_PP"/>
    <property type="match status" value="1"/>
</dbReference>
<evidence type="ECO:0000256" key="8">
    <source>
        <dbReference type="PIRSR" id="PIRSR001434-2"/>
    </source>
</evidence>
<evidence type="ECO:0000313" key="12">
    <source>
        <dbReference type="Proteomes" id="UP000032233"/>
    </source>
</evidence>
<comment type="pathway">
    <text evidence="5">Amino-acid biosynthesis; L-methionine biosynthesis via de novo pathway; L-homocysteine from L-cystathionine: step 1/1.</text>
</comment>
<accession>A0A0D2IYL8</accession>
<dbReference type="InterPro" id="IPR015422">
    <property type="entry name" value="PyrdxlP-dep_Trfase_small"/>
</dbReference>
<gene>
    <name evidence="11" type="ORF">X474_25730</name>
</gene>
<dbReference type="InterPro" id="IPR054542">
    <property type="entry name" value="Cys_met_metab_PP"/>
</dbReference>
<keyword evidence="12" id="KW-1185">Reference proteome</keyword>
<dbReference type="NCBIfam" id="TIGR01324">
    <property type="entry name" value="cysta_beta_ly_B"/>
    <property type="match status" value="1"/>
</dbReference>
<sequence length="388" mass="43091">MKTDTRIIHSGRHPEENHGVVNPPVYHASTILFPTVEKLEHRDPTKRKSIHYGLYGTPTTFGLEDALAELEGGYDTKLFPSGLAAITVPMMAYLKAGDHLLMVDSVYGPTRRFCDNWLTRFGVETTYYDPMIGAGIRDLFKGNTKLVFLESPGSITFEVQDVPAICAEAKARGITTMIDNTWATPLYFKPFEHGVDVSLHAGTKYINGHSDVMLGTATATEEAFPALSKAATEFGQTIAPDDSYLALRGLRTISLRLNRHEKTALKLAHWLEDRVEVERVLHPALPSCPGHEFWKRDFLGSSGLFGLLLKPASKKALAAMLDNMELFKMGYSWGGFESLILPHDPADIRTATKWQAEGPLLRLHAGLEDPEDLIRDLEKGFERLNQAG</sequence>
<feature type="region of interest" description="Disordered" evidence="10">
    <location>
        <begin position="1"/>
        <end position="21"/>
    </location>
</feature>
<evidence type="ECO:0000256" key="2">
    <source>
        <dbReference type="ARBA" id="ARBA00009077"/>
    </source>
</evidence>
<name>A0A0D2IYL8_9BACT</name>
<keyword evidence="4 11" id="KW-0456">Lyase</keyword>